<feature type="transmembrane region" description="Helical" evidence="2">
    <location>
        <begin position="12"/>
        <end position="31"/>
    </location>
</feature>
<gene>
    <name evidence="3" type="ORF">CYY_010195</name>
</gene>
<dbReference type="AlphaFoldDB" id="A0A8J4PL04"/>
<keyword evidence="4" id="KW-1185">Reference proteome</keyword>
<evidence type="ECO:0000313" key="3">
    <source>
        <dbReference type="EMBL" id="KAF2068479.1"/>
    </source>
</evidence>
<proteinExistence type="predicted"/>
<dbReference type="Proteomes" id="UP000695562">
    <property type="component" value="Unassembled WGS sequence"/>
</dbReference>
<feature type="region of interest" description="Disordered" evidence="1">
    <location>
        <begin position="131"/>
        <end position="150"/>
    </location>
</feature>
<name>A0A8J4PL04_9MYCE</name>
<evidence type="ECO:0000256" key="1">
    <source>
        <dbReference type="SAM" id="MobiDB-lite"/>
    </source>
</evidence>
<evidence type="ECO:0000313" key="4">
    <source>
        <dbReference type="Proteomes" id="UP000695562"/>
    </source>
</evidence>
<dbReference type="OrthoDB" id="2307943at2759"/>
<protein>
    <submittedName>
        <fullName evidence="3">Uncharacterized protein</fullName>
    </submittedName>
</protein>
<comment type="caution">
    <text evidence="3">The sequence shown here is derived from an EMBL/GenBank/DDBJ whole genome shotgun (WGS) entry which is preliminary data.</text>
</comment>
<keyword evidence="2" id="KW-0812">Transmembrane</keyword>
<dbReference type="Gene3D" id="3.30.70.240">
    <property type="match status" value="1"/>
</dbReference>
<reference evidence="3" key="1">
    <citation type="submission" date="2020-01" db="EMBL/GenBank/DDBJ databases">
        <title>Development of genomics and gene disruption for Polysphondylium violaceum indicates a role for the polyketide synthase stlB in stalk morphogenesis.</title>
        <authorList>
            <person name="Narita B."/>
            <person name="Kawabe Y."/>
            <person name="Kin K."/>
            <person name="Saito T."/>
            <person name="Gibbs R."/>
            <person name="Kuspa A."/>
            <person name="Muzny D."/>
            <person name="Queller D."/>
            <person name="Richards S."/>
            <person name="Strassman J."/>
            <person name="Sucgang R."/>
            <person name="Worley K."/>
            <person name="Schaap P."/>
        </authorList>
    </citation>
    <scope>NUCLEOTIDE SEQUENCE</scope>
    <source>
        <strain evidence="3">QSvi11</strain>
    </source>
</reference>
<dbReference type="EMBL" id="AJWJ01000967">
    <property type="protein sequence ID" value="KAF2068479.1"/>
    <property type="molecule type" value="Genomic_DNA"/>
</dbReference>
<keyword evidence="2" id="KW-1133">Transmembrane helix</keyword>
<evidence type="ECO:0000256" key="2">
    <source>
        <dbReference type="SAM" id="Phobius"/>
    </source>
</evidence>
<accession>A0A8J4PL04</accession>
<sequence length="187" mass="22152">MILENIKSNVVSYQLLKTWVFMLSFMIFVGLKDYNPRNLVPVGMRPQLEEWSRAKFYQTIVKALKRKGYQRTQYSMRGKYCSESQAMEDAYTLHQEPNMEWLPFCIQKLHLVKLVTLENIYVPFDPIDDDTDSDVDIPDDSDIDDSDKDDDDQIGVIINWVKWQNRFQNLIKSQFQDENSLSHCFFT</sequence>
<keyword evidence="2" id="KW-0472">Membrane</keyword>
<organism evidence="3 4">
    <name type="scientific">Polysphondylium violaceum</name>
    <dbReference type="NCBI Taxonomy" id="133409"/>
    <lineage>
        <taxon>Eukaryota</taxon>
        <taxon>Amoebozoa</taxon>
        <taxon>Evosea</taxon>
        <taxon>Eumycetozoa</taxon>
        <taxon>Dictyostelia</taxon>
        <taxon>Dictyosteliales</taxon>
        <taxon>Dictyosteliaceae</taxon>
        <taxon>Polysphondylium</taxon>
    </lineage>
</organism>